<organism evidence="1 2">
    <name type="scientific">Gemmiger gallinarum</name>
    <dbReference type="NCBI Taxonomy" id="2779354"/>
    <lineage>
        <taxon>Bacteria</taxon>
        <taxon>Bacillati</taxon>
        <taxon>Bacillota</taxon>
        <taxon>Clostridia</taxon>
        <taxon>Eubacteriales</taxon>
        <taxon>Gemmiger</taxon>
    </lineage>
</organism>
<evidence type="ECO:0000313" key="1">
    <source>
        <dbReference type="EMBL" id="MBE5037286.1"/>
    </source>
</evidence>
<keyword evidence="2" id="KW-1185">Reference proteome</keyword>
<reference evidence="1 2" key="1">
    <citation type="submission" date="2020-10" db="EMBL/GenBank/DDBJ databases">
        <title>ChiBAC.</title>
        <authorList>
            <person name="Zenner C."/>
            <person name="Hitch T.C.A."/>
            <person name="Clavel T."/>
        </authorList>
    </citation>
    <scope>NUCLEOTIDE SEQUENCE [LARGE SCALE GENOMIC DNA]</scope>
    <source>
        <strain evidence="1 2">DSM 109015</strain>
    </source>
</reference>
<gene>
    <name evidence="1" type="ORF">INF35_05780</name>
</gene>
<evidence type="ECO:0008006" key="3">
    <source>
        <dbReference type="Google" id="ProtNLM"/>
    </source>
</evidence>
<proteinExistence type="predicted"/>
<evidence type="ECO:0000313" key="2">
    <source>
        <dbReference type="Proteomes" id="UP000768567"/>
    </source>
</evidence>
<accession>A0ABR9R2A2</accession>
<comment type="caution">
    <text evidence="1">The sequence shown here is derived from an EMBL/GenBank/DDBJ whole genome shotgun (WGS) entry which is preliminary data.</text>
</comment>
<name>A0ABR9R2A2_9FIRM</name>
<dbReference type="EMBL" id="JADCKC010000002">
    <property type="protein sequence ID" value="MBE5037286.1"/>
    <property type="molecule type" value="Genomic_DNA"/>
</dbReference>
<protein>
    <recommendedName>
        <fullName evidence="3">Na+-translocating membrane potential-generating system MpsC domain-containing protein</fullName>
    </recommendedName>
</protein>
<dbReference type="Proteomes" id="UP000768567">
    <property type="component" value="Unassembled WGS sequence"/>
</dbReference>
<sequence length="124" mass="14263">MQQLETGDRAMIKRIKEWAIRKLGGFTSGDCELMYGPFARTVHIVRRDVQTERVYANLKICKDMIPYITGDQIRKRLVSEIAGQIEPFVEFRCSQLEPPYYETATCRAKLTVLIPENGGVIQHD</sequence>